<evidence type="ECO:0000313" key="8">
    <source>
        <dbReference type="Proteomes" id="UP000737018"/>
    </source>
</evidence>
<keyword evidence="1" id="KW-0805">Transcription regulation</keyword>
<dbReference type="Gene3D" id="2.170.150.80">
    <property type="entry name" value="NAC domain"/>
    <property type="match status" value="1"/>
</dbReference>
<dbReference type="SUPFAM" id="SSF101941">
    <property type="entry name" value="NAC domain"/>
    <property type="match status" value="1"/>
</dbReference>
<organism evidence="7 8">
    <name type="scientific">Castanea mollissima</name>
    <name type="common">Chinese chestnut</name>
    <dbReference type="NCBI Taxonomy" id="60419"/>
    <lineage>
        <taxon>Eukaryota</taxon>
        <taxon>Viridiplantae</taxon>
        <taxon>Streptophyta</taxon>
        <taxon>Embryophyta</taxon>
        <taxon>Tracheophyta</taxon>
        <taxon>Spermatophyta</taxon>
        <taxon>Magnoliopsida</taxon>
        <taxon>eudicotyledons</taxon>
        <taxon>Gunneridae</taxon>
        <taxon>Pentapetalae</taxon>
        <taxon>rosids</taxon>
        <taxon>fabids</taxon>
        <taxon>Fagales</taxon>
        <taxon>Fagaceae</taxon>
        <taxon>Castanea</taxon>
    </lineage>
</organism>
<keyword evidence="2" id="KW-0238">DNA-binding</keyword>
<name>A0A8J4R7B3_9ROSI</name>
<dbReference type="Pfam" id="PF02365">
    <property type="entry name" value="NAM"/>
    <property type="match status" value="1"/>
</dbReference>
<dbReference type="PROSITE" id="PS51005">
    <property type="entry name" value="NAC"/>
    <property type="match status" value="1"/>
</dbReference>
<sequence length="560" mass="62672">MEPREYVLDCLSGRKSFPIPGVGFHPTDVELVVYYLLWKATKRQFPIELIAEVDVYKFDPWKLADESIVKGDLKWYFLCPIEKKYLSGVRMNRATDVGHWKITGKDRPVLHDNALVGSIKTLIFHKGKAPGERTDWVMHEYRLDDKYLDERGVAQSEHVLCKIFQKEGLGPRNNAQYGAPFKEVDWIDDEEVNRSAGLSIPASVLPNNHSNSLAAGTSQLNSTASESCFSEIVPFQRVVLPSVQSNNVDSKELPQILGDDVLFSTSLVSNEDRKNKKPIHDRRVDPNYKHLGYLVGPSEDVYTGSLYNGLLYNGLNIRDLDKPLNIHPEAGEPQHVPFNGLNAGHNDFIDSEQFPTSKNTMLDGTVDTELTVDPISKDLEDLGNKAGSSEVGYVFHSGSLYNGLNMRDLDKPLNPEAGESQHFPANSFGAPEVSYVPHQSDPWPDLPCQIENASHNGTAEASYSSDFFEGLENLGNTTSGRGDVPSSSLEYFDMDDLWKLLGCPPETGESQHIQTNDPEQFPVNSCHAAQQLPASELSQKDSSNKKERKRKRKEHNDERK</sequence>
<feature type="compositionally biased region" description="Polar residues" evidence="5">
    <location>
        <begin position="508"/>
        <end position="518"/>
    </location>
</feature>
<dbReference type="InterPro" id="IPR036093">
    <property type="entry name" value="NAC_dom_sf"/>
</dbReference>
<reference evidence="7" key="1">
    <citation type="submission" date="2020-03" db="EMBL/GenBank/DDBJ databases">
        <title>Castanea mollissima Vanexum genome sequencing.</title>
        <authorList>
            <person name="Staton M."/>
        </authorList>
    </citation>
    <scope>NUCLEOTIDE SEQUENCE</scope>
    <source>
        <tissue evidence="7">Leaf</tissue>
    </source>
</reference>
<evidence type="ECO:0000313" key="7">
    <source>
        <dbReference type="EMBL" id="KAF3958793.1"/>
    </source>
</evidence>
<evidence type="ECO:0000256" key="4">
    <source>
        <dbReference type="ARBA" id="ARBA00023242"/>
    </source>
</evidence>
<evidence type="ECO:0000256" key="5">
    <source>
        <dbReference type="SAM" id="MobiDB-lite"/>
    </source>
</evidence>
<keyword evidence="4" id="KW-0539">Nucleus</keyword>
<evidence type="ECO:0000259" key="6">
    <source>
        <dbReference type="PROSITE" id="PS51005"/>
    </source>
</evidence>
<dbReference type="PANTHER" id="PTHR31744:SF210">
    <property type="entry name" value="NAC DOMAIN-CONTAINING PROTEIN 86-LIKE"/>
    <property type="match status" value="1"/>
</dbReference>
<dbReference type="GO" id="GO:0006355">
    <property type="term" value="P:regulation of DNA-templated transcription"/>
    <property type="evidence" value="ECO:0007669"/>
    <property type="project" value="InterPro"/>
</dbReference>
<evidence type="ECO:0000256" key="3">
    <source>
        <dbReference type="ARBA" id="ARBA00023163"/>
    </source>
</evidence>
<gene>
    <name evidence="7" type="ORF">CMV_016336</name>
</gene>
<keyword evidence="8" id="KW-1185">Reference proteome</keyword>
<evidence type="ECO:0000256" key="1">
    <source>
        <dbReference type="ARBA" id="ARBA00023015"/>
    </source>
</evidence>
<proteinExistence type="predicted"/>
<accession>A0A8J4R7B3</accession>
<dbReference type="Proteomes" id="UP000737018">
    <property type="component" value="Unassembled WGS sequence"/>
</dbReference>
<dbReference type="PANTHER" id="PTHR31744">
    <property type="entry name" value="PROTEIN CUP-SHAPED COTYLEDON 2-RELATED"/>
    <property type="match status" value="1"/>
</dbReference>
<keyword evidence="3" id="KW-0804">Transcription</keyword>
<evidence type="ECO:0000256" key="2">
    <source>
        <dbReference type="ARBA" id="ARBA00023125"/>
    </source>
</evidence>
<protein>
    <recommendedName>
        <fullName evidence="6">NAC domain-containing protein</fullName>
    </recommendedName>
</protein>
<dbReference type="EMBL" id="JRKL02002475">
    <property type="protein sequence ID" value="KAF3958793.1"/>
    <property type="molecule type" value="Genomic_DNA"/>
</dbReference>
<dbReference type="AlphaFoldDB" id="A0A8J4R7B3"/>
<dbReference type="OrthoDB" id="1469651at2759"/>
<feature type="region of interest" description="Disordered" evidence="5">
    <location>
        <begin position="508"/>
        <end position="560"/>
    </location>
</feature>
<feature type="domain" description="NAC" evidence="6">
    <location>
        <begin position="18"/>
        <end position="166"/>
    </location>
</feature>
<dbReference type="GO" id="GO:0003677">
    <property type="term" value="F:DNA binding"/>
    <property type="evidence" value="ECO:0007669"/>
    <property type="project" value="UniProtKB-KW"/>
</dbReference>
<dbReference type="InterPro" id="IPR003441">
    <property type="entry name" value="NAC-dom"/>
</dbReference>
<comment type="caution">
    <text evidence="7">The sequence shown here is derived from an EMBL/GenBank/DDBJ whole genome shotgun (WGS) entry which is preliminary data.</text>
</comment>